<dbReference type="GO" id="GO:0006874">
    <property type="term" value="P:intracellular calcium ion homeostasis"/>
    <property type="evidence" value="ECO:0007669"/>
    <property type="project" value="TreeGrafter"/>
</dbReference>
<dbReference type="FunFam" id="1.20.1420.30:FF:000014">
    <property type="entry name" value="Cation/H+ exchanger protein 2"/>
    <property type="match status" value="1"/>
</dbReference>
<evidence type="ECO:0000256" key="1">
    <source>
        <dbReference type="ARBA" id="ARBA00004127"/>
    </source>
</evidence>
<feature type="transmembrane region" description="Helical" evidence="10">
    <location>
        <begin position="911"/>
        <end position="930"/>
    </location>
</feature>
<feature type="transmembrane region" description="Helical" evidence="10">
    <location>
        <begin position="957"/>
        <end position="977"/>
    </location>
</feature>
<evidence type="ECO:0000256" key="8">
    <source>
        <dbReference type="ARBA" id="ARBA00023136"/>
    </source>
</evidence>
<evidence type="ECO:0000256" key="4">
    <source>
        <dbReference type="ARBA" id="ARBA00022553"/>
    </source>
</evidence>
<feature type="region of interest" description="Disordered" evidence="9">
    <location>
        <begin position="811"/>
        <end position="836"/>
    </location>
</feature>
<name>A0A0M8MNK2_9BASI</name>
<dbReference type="OrthoDB" id="16982at2759"/>
<proteinExistence type="inferred from homology"/>
<feature type="transmembrane region" description="Helical" evidence="10">
    <location>
        <begin position="643"/>
        <end position="666"/>
    </location>
</feature>
<keyword evidence="4" id="KW-0597">Phosphoprotein</keyword>
<keyword evidence="14" id="KW-1185">Reference proteome</keyword>
<gene>
    <name evidence="13" type="ORF">Malapachy_2220</name>
</gene>
<protein>
    <submittedName>
        <fullName evidence="13">Membrane transporter</fullName>
    </submittedName>
</protein>
<evidence type="ECO:0000256" key="2">
    <source>
        <dbReference type="ARBA" id="ARBA00008170"/>
    </source>
</evidence>
<dbReference type="InterPro" id="IPR044880">
    <property type="entry name" value="NCX_ion-bd_dom_sf"/>
</dbReference>
<dbReference type="GO" id="GO:0005774">
    <property type="term" value="C:vacuolar membrane"/>
    <property type="evidence" value="ECO:0007669"/>
    <property type="project" value="UniProtKB-ARBA"/>
</dbReference>
<feature type="transmembrane region" description="Helical" evidence="10">
    <location>
        <begin position="997"/>
        <end position="1015"/>
    </location>
</feature>
<keyword evidence="5 10" id="KW-0812">Transmembrane</keyword>
<evidence type="ECO:0000259" key="11">
    <source>
        <dbReference type="Pfam" id="PF01699"/>
    </source>
</evidence>
<dbReference type="GO" id="GO:0015369">
    <property type="term" value="F:calcium:proton antiporter activity"/>
    <property type="evidence" value="ECO:0007669"/>
    <property type="project" value="TreeGrafter"/>
</dbReference>
<feature type="region of interest" description="Disordered" evidence="9">
    <location>
        <begin position="856"/>
        <end position="879"/>
    </location>
</feature>
<feature type="transmembrane region" description="Helical" evidence="10">
    <location>
        <begin position="579"/>
        <end position="598"/>
    </location>
</feature>
<evidence type="ECO:0000259" key="12">
    <source>
        <dbReference type="Pfam" id="PF03733"/>
    </source>
</evidence>
<keyword evidence="3" id="KW-0813">Transport</keyword>
<keyword evidence="6 10" id="KW-1133">Transmembrane helix</keyword>
<feature type="transmembrane region" description="Helical" evidence="10">
    <location>
        <begin position="610"/>
        <end position="631"/>
    </location>
</feature>
<feature type="transmembrane region" description="Helical" evidence="10">
    <location>
        <begin position="545"/>
        <end position="567"/>
    </location>
</feature>
<sequence length="1062" mass="117525">MANERHMPTAPMMERSFSQSAMRHGPGSATFQHGDNEENNGRVINFDKPDDEYVSEDRGEALIRHRIRERRREKWLKQRERELEQESALSTTSEGTDIHSKTMHRPGPSTSYRDTPMRHSMLSDAAGCSMGREYDSAGESEHAGHVSFTDMMDDSAIQESIDENELEDDLDENDLEYTVKDRQDALNIEHPFGLPIWKPALYKKSRSIQRTANSAVRSMPGLHTDRASWPGNLLWCIVFGVWLSLLCFICSGILYFVPKGGIMYSHTLYGLGTYILWPFGNYVEVECSHAGGHRHGPCRLPTVHEHEVNMDEHDDAGEVPDENTPLNSEHPHHSLYSGVEDDTAESPLSEKERISQEKKLYHYVFDENGNDVGVPKRIGGIIVYALLYIFVLFPALGLVCLLCWSFVFTIPMAKVSWLLLKNMAKQPLALHFRSPLHIDTRVLKVKDSDEPEQMRQVLHPGNLAPRIKRQHRKKGTSKRRSTILLCTYKAMGREYFKYTVGGVNILFVNTVPVVFFTIILFFLVRPYCLRHGLKEGLLGTLISDGLIFGLSLASVMPLSYFIGMAVASISTQSSIGMGAVINATFGSIIELILYSLALTEGKASLVEGSIIGSILAGVLLMPGTSMCSGAMRRKEQKFNSRSAGVTSTMLIMAIIGILTPTLFYHIYGKFEMACSGCPNDVNSAADSWKCDQCSFQRMSPLDDPFFQTNVKGLVYACAVVLLLAYGIGLWFSLRTHASQIWNSTPNIGPEAIHPLHRAAMYKRLLHANEEQSLPLHQDAASQERMPTAGPSKGLKAANAAASAALAAKTMSSSVPDLPSDNKPTSSAPEDTAKPKLSPEDALADAAARMYQYIFSQQKQQPSQDEEETENEGGGGHDGPSWSRGFSLSVLLGCTVLYAVIAEIIVDLVDVVINGSGLSAKFVGVTIFALVPNTTEFMNAMSFALNGNIALSLEIGSAYALQVCLIQIPVLVGFSALYNSSYMPQEGFDMAAHSFTLLFPRWDIIAIVFSIFLLTYTYNEARSNYHRGSILVLAYVVFVLGFFFAPDFDPEDPAQAGVRRFPA</sequence>
<evidence type="ECO:0000313" key="13">
    <source>
        <dbReference type="EMBL" id="KOS15168.1"/>
    </source>
</evidence>
<feature type="transmembrane region" description="Helical" evidence="10">
    <location>
        <begin position="233"/>
        <end position="257"/>
    </location>
</feature>
<evidence type="ECO:0000256" key="9">
    <source>
        <dbReference type="SAM" id="MobiDB-lite"/>
    </source>
</evidence>
<dbReference type="Gene3D" id="1.20.1420.30">
    <property type="entry name" value="NCX, central ion-binding region"/>
    <property type="match status" value="2"/>
</dbReference>
<dbReference type="RefSeq" id="XP_017992800.1">
    <property type="nucleotide sequence ID" value="XM_018136712.1"/>
</dbReference>
<dbReference type="Proteomes" id="UP000037751">
    <property type="component" value="Unassembled WGS sequence"/>
</dbReference>
<evidence type="ECO:0000256" key="6">
    <source>
        <dbReference type="ARBA" id="ARBA00022989"/>
    </source>
</evidence>
<organism evidence="13 14">
    <name type="scientific">Malassezia pachydermatis</name>
    <dbReference type="NCBI Taxonomy" id="77020"/>
    <lineage>
        <taxon>Eukaryota</taxon>
        <taxon>Fungi</taxon>
        <taxon>Dikarya</taxon>
        <taxon>Basidiomycota</taxon>
        <taxon>Ustilaginomycotina</taxon>
        <taxon>Malasseziomycetes</taxon>
        <taxon>Malasseziales</taxon>
        <taxon>Malasseziaceae</taxon>
        <taxon>Malassezia</taxon>
    </lineage>
</organism>
<dbReference type="STRING" id="77020.A0A0M8MNK2"/>
<evidence type="ECO:0000256" key="5">
    <source>
        <dbReference type="ARBA" id="ARBA00022692"/>
    </source>
</evidence>
<dbReference type="InterPro" id="IPR004713">
    <property type="entry name" value="CaH_exchang"/>
</dbReference>
<evidence type="ECO:0000256" key="7">
    <source>
        <dbReference type="ARBA" id="ARBA00023065"/>
    </source>
</evidence>
<feature type="domain" description="Sodium/calcium exchanger membrane region" evidence="11">
    <location>
        <begin position="886"/>
        <end position="1042"/>
    </location>
</feature>
<feature type="transmembrane region" description="Helical" evidence="10">
    <location>
        <begin position="498"/>
        <end position="525"/>
    </location>
</feature>
<dbReference type="InterPro" id="IPR005185">
    <property type="entry name" value="YccF"/>
</dbReference>
<dbReference type="PANTHER" id="PTHR31503">
    <property type="entry name" value="VACUOLAR CALCIUM ION TRANSPORTER"/>
    <property type="match status" value="1"/>
</dbReference>
<feature type="domain" description="Sodium/calcium exchanger membrane region" evidence="11">
    <location>
        <begin position="546"/>
        <end position="682"/>
    </location>
</feature>
<evidence type="ECO:0000256" key="3">
    <source>
        <dbReference type="ARBA" id="ARBA00022448"/>
    </source>
</evidence>
<comment type="subcellular location">
    <subcellularLocation>
        <location evidence="1">Endomembrane system</location>
        <topology evidence="1">Multi-pass membrane protein</topology>
    </subcellularLocation>
</comment>
<dbReference type="AlphaFoldDB" id="A0A0M8MNK2"/>
<feature type="transmembrane region" description="Helical" evidence="10">
    <location>
        <begin position="713"/>
        <end position="733"/>
    </location>
</feature>
<reference evidence="13 14" key="1">
    <citation type="submission" date="2015-07" db="EMBL/GenBank/DDBJ databases">
        <title>Draft Genome Sequence of Malassezia furfur CBS1878 and Malassezia pachydermatis CBS1879.</title>
        <authorList>
            <person name="Triana S."/>
            <person name="Ohm R."/>
            <person name="Gonzalez A."/>
            <person name="DeCock H."/>
            <person name="Restrepo S."/>
            <person name="Celis A."/>
        </authorList>
    </citation>
    <scope>NUCLEOTIDE SEQUENCE [LARGE SCALE GENOMIC DNA]</scope>
    <source>
        <strain evidence="13 14">CBS 1879</strain>
    </source>
</reference>
<dbReference type="GO" id="GO:0012505">
    <property type="term" value="C:endomembrane system"/>
    <property type="evidence" value="ECO:0007669"/>
    <property type="project" value="UniProtKB-SubCell"/>
</dbReference>
<dbReference type="GeneID" id="28728587"/>
<feature type="region of interest" description="Disordered" evidence="9">
    <location>
        <begin position="1"/>
        <end position="50"/>
    </location>
</feature>
<accession>A0A0M8MNK2</accession>
<evidence type="ECO:0000313" key="14">
    <source>
        <dbReference type="Proteomes" id="UP000037751"/>
    </source>
</evidence>
<feature type="transmembrane region" description="Helical" evidence="10">
    <location>
        <begin position="1027"/>
        <end position="1044"/>
    </location>
</feature>
<dbReference type="EMBL" id="LGAV01000002">
    <property type="protein sequence ID" value="KOS15168.1"/>
    <property type="molecule type" value="Genomic_DNA"/>
</dbReference>
<comment type="caution">
    <text evidence="13">The sequence shown here is derived from an EMBL/GenBank/DDBJ whole genome shotgun (WGS) entry which is preliminary data.</text>
</comment>
<feature type="region of interest" description="Disordered" evidence="9">
    <location>
        <begin position="78"/>
        <end position="117"/>
    </location>
</feature>
<feature type="domain" description="Inner membrane component" evidence="12">
    <location>
        <begin position="231"/>
        <end position="281"/>
    </location>
</feature>
<keyword evidence="7" id="KW-0406">Ion transport</keyword>
<dbReference type="PANTHER" id="PTHR31503:SF10">
    <property type="entry name" value="VNX1 PROTEIN"/>
    <property type="match status" value="1"/>
</dbReference>
<comment type="similarity">
    <text evidence="2">Belongs to the Ca(2+):cation antiporter (CaCA) (TC 2.A.19) family.</text>
</comment>
<dbReference type="VEuPathDB" id="FungiDB:Malapachy_2220"/>
<feature type="transmembrane region" description="Helical" evidence="10">
    <location>
        <begin position="885"/>
        <end position="905"/>
    </location>
</feature>
<evidence type="ECO:0000256" key="10">
    <source>
        <dbReference type="SAM" id="Phobius"/>
    </source>
</evidence>
<dbReference type="InterPro" id="IPR004837">
    <property type="entry name" value="NaCa_Exmemb"/>
</dbReference>
<feature type="region of interest" description="Disordered" evidence="9">
    <location>
        <begin position="313"/>
        <end position="350"/>
    </location>
</feature>
<dbReference type="Pfam" id="PF03733">
    <property type="entry name" value="YccF"/>
    <property type="match status" value="1"/>
</dbReference>
<feature type="compositionally biased region" description="Basic and acidic residues" evidence="9">
    <location>
        <begin position="34"/>
        <end position="48"/>
    </location>
</feature>
<feature type="transmembrane region" description="Helical" evidence="10">
    <location>
        <begin position="381"/>
        <end position="407"/>
    </location>
</feature>
<dbReference type="Pfam" id="PF01699">
    <property type="entry name" value="Na_Ca_ex"/>
    <property type="match status" value="2"/>
</dbReference>
<keyword evidence="8 10" id="KW-0472">Membrane</keyword>